<dbReference type="GO" id="GO:0012505">
    <property type="term" value="C:endomembrane system"/>
    <property type="evidence" value="ECO:0007669"/>
    <property type="project" value="UniProtKB-SubCell"/>
</dbReference>
<keyword evidence="5 6" id="KW-0472">Membrane</keyword>
<proteinExistence type="inferred from homology"/>
<evidence type="ECO:0000313" key="7">
    <source>
        <dbReference type="EMBL" id="KKI99148.1"/>
    </source>
</evidence>
<evidence type="ECO:0000256" key="5">
    <source>
        <dbReference type="ARBA" id="ARBA00023136"/>
    </source>
</evidence>
<dbReference type="STRING" id="317619.GCA_000332315_02234"/>
<gene>
    <name evidence="7" type="ORF">PROH_15365</name>
</gene>
<sequence length="409" mass="46142">MDLIAVGYLLLPPVAGGIIGYFTNDLAIKMLFRPYYPLFLGKWRVPFTPGLIPSNQDRLARKVANAILGSLLTPTELQKIARTLLDRERTEAVILWLLQLALDRLRRGNDRTTAKVLGDILGDLFSQSVPRLVQNLAQRDDFLAGQLDQVFDRLVADWSLDQGQATQLADWLLEAVFPPNVLRQSLVDFLTDRNLQLIDEGFRGHTSGTYWLLANVIGVRSALVRLRSYCLDEKEDSNALIATLITTLEVRLWMQEWLQNLSLQTFPAATLQQLRQTLRSTVRRYLRDRGADVLQGLSESVDWYQIAELLLDRVQHSRIMDTSLAVVSEELALILERYLEKDLESIVAQIIPILNLEGVIISRVEATSPQDLEQAIQDIVRTELQAIVNLGGVLGCLIGLLQSLILLNR</sequence>
<evidence type="ECO:0000256" key="6">
    <source>
        <dbReference type="SAM" id="Phobius"/>
    </source>
</evidence>
<evidence type="ECO:0000256" key="4">
    <source>
        <dbReference type="ARBA" id="ARBA00022989"/>
    </source>
</evidence>
<dbReference type="Pfam" id="PF04286">
    <property type="entry name" value="DUF445"/>
    <property type="match status" value="1"/>
</dbReference>
<keyword evidence="4 6" id="KW-1133">Transmembrane helix</keyword>
<reference evidence="7" key="1">
    <citation type="submission" date="2012-04" db="EMBL/GenBank/DDBJ databases">
        <authorList>
            <person name="Borisov I.G."/>
            <person name="Ivanikova N.V."/>
            <person name="Pinevich A.V."/>
        </authorList>
    </citation>
    <scope>NUCLEOTIDE SEQUENCE [LARGE SCALE GENOMIC DNA]</scope>
    <source>
        <strain evidence="7">CALU 1027</strain>
    </source>
</reference>
<name>A0A0M2PWT5_PROHO</name>
<dbReference type="PIRSF" id="PIRSF032178">
    <property type="entry name" value="UCP032178"/>
    <property type="match status" value="1"/>
</dbReference>
<dbReference type="eggNOG" id="COG4399">
    <property type="taxonomic scope" value="Bacteria"/>
</dbReference>
<dbReference type="AlphaFoldDB" id="A0A0M2PWT5"/>
<comment type="caution">
    <text evidence="7">The sequence shown here is derived from an EMBL/GenBank/DDBJ whole genome shotgun (WGS) entry which is preliminary data.</text>
</comment>
<organism evidence="7 8">
    <name type="scientific">Prochlorothrix hollandica PCC 9006 = CALU 1027</name>
    <dbReference type="NCBI Taxonomy" id="317619"/>
    <lineage>
        <taxon>Bacteria</taxon>
        <taxon>Bacillati</taxon>
        <taxon>Cyanobacteriota</taxon>
        <taxon>Cyanophyceae</taxon>
        <taxon>Prochlorotrichales</taxon>
        <taxon>Prochlorotrichaceae</taxon>
        <taxon>Prochlorothrix</taxon>
    </lineage>
</organism>
<comment type="similarity">
    <text evidence="2">Belongs to the UPF0754 family.</text>
</comment>
<keyword evidence="3 6" id="KW-0812">Transmembrane</keyword>
<dbReference type="InterPro" id="IPR016991">
    <property type="entry name" value="UCP032178"/>
</dbReference>
<accession>A0A0M2PWT5</accession>
<dbReference type="InterPro" id="IPR007383">
    <property type="entry name" value="DUF445"/>
</dbReference>
<evidence type="ECO:0000256" key="2">
    <source>
        <dbReference type="ARBA" id="ARBA00008053"/>
    </source>
</evidence>
<evidence type="ECO:0000256" key="3">
    <source>
        <dbReference type="ARBA" id="ARBA00022692"/>
    </source>
</evidence>
<evidence type="ECO:0000256" key="1">
    <source>
        <dbReference type="ARBA" id="ARBA00004308"/>
    </source>
</evidence>
<feature type="transmembrane region" description="Helical" evidence="6">
    <location>
        <begin position="386"/>
        <end position="407"/>
    </location>
</feature>
<dbReference type="OrthoDB" id="9787430at2"/>
<dbReference type="RefSeq" id="WP_017712644.1">
    <property type="nucleotide sequence ID" value="NZ_KB235937.1"/>
</dbReference>
<protein>
    <submittedName>
        <fullName evidence="7">Membrane protein</fullName>
    </submittedName>
</protein>
<dbReference type="PANTHER" id="PTHR35791">
    <property type="entry name" value="UPF0754 MEMBRANE PROTEIN YHEB"/>
    <property type="match status" value="1"/>
</dbReference>
<comment type="subcellular location">
    <subcellularLocation>
        <location evidence="1">Endomembrane system</location>
    </subcellularLocation>
</comment>
<dbReference type="Proteomes" id="UP000034681">
    <property type="component" value="Unassembled WGS sequence"/>
</dbReference>
<evidence type="ECO:0000313" key="8">
    <source>
        <dbReference type="Proteomes" id="UP000034681"/>
    </source>
</evidence>
<keyword evidence="8" id="KW-1185">Reference proteome</keyword>
<dbReference type="EMBL" id="AJTX02000006">
    <property type="protein sequence ID" value="KKI99148.1"/>
    <property type="molecule type" value="Genomic_DNA"/>
</dbReference>
<dbReference type="PANTHER" id="PTHR35791:SF1">
    <property type="entry name" value="UPF0754 MEMBRANE PROTEIN YHEB"/>
    <property type="match status" value="1"/>
</dbReference>